<accession>A0A379E8C4</accession>
<name>A0A379E8C4_9PORP</name>
<evidence type="ECO:0000256" key="1">
    <source>
        <dbReference type="SAM" id="SignalP"/>
    </source>
</evidence>
<feature type="signal peptide" evidence="1">
    <location>
        <begin position="1"/>
        <end position="19"/>
    </location>
</feature>
<dbReference type="AlphaFoldDB" id="A0A379E8C4"/>
<protein>
    <submittedName>
        <fullName evidence="2">Uncharacterized protein</fullName>
    </submittedName>
</protein>
<organism evidence="2 3">
    <name type="scientific">Porphyromonas macacae</name>
    <dbReference type="NCBI Taxonomy" id="28115"/>
    <lineage>
        <taxon>Bacteria</taxon>
        <taxon>Pseudomonadati</taxon>
        <taxon>Bacteroidota</taxon>
        <taxon>Bacteroidia</taxon>
        <taxon>Bacteroidales</taxon>
        <taxon>Porphyromonadaceae</taxon>
        <taxon>Porphyromonas</taxon>
    </lineage>
</organism>
<gene>
    <name evidence="2" type="ORF">NCTC11632_00876</name>
</gene>
<evidence type="ECO:0000313" key="2">
    <source>
        <dbReference type="EMBL" id="SUB88799.1"/>
    </source>
</evidence>
<dbReference type="Proteomes" id="UP000254156">
    <property type="component" value="Unassembled WGS sequence"/>
</dbReference>
<feature type="chain" id="PRO_5016961946" evidence="1">
    <location>
        <begin position="20"/>
        <end position="101"/>
    </location>
</feature>
<sequence length="101" mass="11059">MKKIFFALACMLTSFFSYANTNDLAGGIVASPIVIQKTIYTVDLGDITNVSKEEVANAINDFISQIPSSELDCSVTVKSEVRKKGREIAEQVIAEIKENLL</sequence>
<dbReference type="RefSeq" id="WP_147278225.1">
    <property type="nucleotide sequence ID" value="NZ_UGTF01000002.1"/>
</dbReference>
<keyword evidence="1" id="KW-0732">Signal</keyword>
<dbReference type="EMBL" id="UGTF01000002">
    <property type="protein sequence ID" value="SUB88799.1"/>
    <property type="molecule type" value="Genomic_DNA"/>
</dbReference>
<evidence type="ECO:0000313" key="3">
    <source>
        <dbReference type="Proteomes" id="UP000254156"/>
    </source>
</evidence>
<proteinExistence type="predicted"/>
<reference evidence="2 3" key="1">
    <citation type="submission" date="2018-06" db="EMBL/GenBank/DDBJ databases">
        <authorList>
            <consortium name="Pathogen Informatics"/>
            <person name="Doyle S."/>
        </authorList>
    </citation>
    <scope>NUCLEOTIDE SEQUENCE [LARGE SCALE GENOMIC DNA]</scope>
    <source>
        <strain evidence="2 3">NCTC11632</strain>
    </source>
</reference>